<dbReference type="Pfam" id="PF13517">
    <property type="entry name" value="FG-GAP_3"/>
    <property type="match status" value="3"/>
</dbReference>
<accession>A0A939GEQ1</accession>
<feature type="domain" description="ASPIC/UnbV" evidence="5">
    <location>
        <begin position="535"/>
        <end position="598"/>
    </location>
</feature>
<evidence type="ECO:0000256" key="2">
    <source>
        <dbReference type="ARBA" id="ARBA00022737"/>
    </source>
</evidence>
<keyword evidence="1" id="KW-0732">Signal</keyword>
<proteinExistence type="predicted"/>
<reference evidence="6" key="1">
    <citation type="submission" date="2021-03" db="EMBL/GenBank/DDBJ databases">
        <title>Fibrella sp. HMF5335 genome sequencing and assembly.</title>
        <authorList>
            <person name="Kang H."/>
            <person name="Kim H."/>
            <person name="Bae S."/>
            <person name="Joh K."/>
        </authorList>
    </citation>
    <scope>NUCLEOTIDE SEQUENCE</scope>
    <source>
        <strain evidence="6">HMF5335</strain>
    </source>
</reference>
<dbReference type="InterPro" id="IPR027039">
    <property type="entry name" value="Crtac1"/>
</dbReference>
<sequence>MNNEQCYLRQRNCSRVGNIVHCTLFIVHFLISCHPTPPQFLEHLLPFQNTVHDTDSLNILTYPYFYNGGGVAAGDLNNDGLIDLFFTANRRGGNRLLLNKGQLRFDDVTEKAGVAGHSDWNTGVTLTDVNADGWLDIYVCGVNLPGRLSSRNELWVNQRNGQFREAALSYGLAFQGHSTQAVFFDYDHDNDLDCFLLNHAANLRDDYRDARDRLTVDAESGDRLYENRVNEAEKQFVDVSATAGIFRSGMAFGLGVAVGDLNGDGWDDIYVGNDFREHDYVYLNRGDSARRAGPRFREVGQMVLAHHSRFSMGVDLADYTNDGRADLIVADMLPTDPRVLKASAGDDEADVYDFKQGFGFQYQVSRNTLQTNLGNDQTGQPLPFSDRALQLGVAATDWSWSPLLADFDNDGRKDLFVANGIQRRTNDLDFSRFAHRAGQNKQGVALIGEMPDGKVPDCLFLNTPTGFVSQANASGDVFQRPTLSNGATYADLDNDGDLDLAINRVNEPAVVLENRMPTQAALSISPVGPPGNPFGVGVRVDVWAGRQHQRVSQQFTRGFQSATAGSLHVGLGKRKMVDSLLVTWPDGRWQVLRSVKAGMLRVVWSAARGGRGGRGGRNGRDAITLSDGISTISTTSTTPSSPSSNSPIILPWTHHENAYNDFAVNPFIPHKLSTQGPKAAVGDVNGDGLDDVFLGGAAGQPGALLVQTQTGTFVPTNETLFAENTAEAVDALFFDVDNDRDLDLYVASGGNEAYGNDARLNDRLYLNNGTGTFTKAVDLPDLPETKSCVRAADIDRDGDLDLFVGGRTNARLYGATPTSVLLRNGGRSGKARFTPEPLVLGLVTDARFCDPNHDGWPDLLVVGEWMAPTLLLNEHGQLKKVPSTLPTGLWTCLTPLPNGDFVAGNWGLNSKLRASIAYPLRYYLADPDQNGETDGLLAVAHNGTYYPFLGKDKLEQRLPYLKKKNLRYRDAGISIDDLFGPALGNARILEVKTLASCLLRMNNGQLTLQPLPADAQTGPLLCGLSLPGGRLLVGSGFRGVQPYEGAYDALLPTLFRVGKGGNLALLKHLNVPGEVRDLKPIQLAGGKLGVLMLVNNGPARVLTSSFDR</sequence>
<dbReference type="Gene3D" id="2.130.10.130">
    <property type="entry name" value="Integrin alpha, N-terminal"/>
    <property type="match status" value="3"/>
</dbReference>
<dbReference type="Proteomes" id="UP000664034">
    <property type="component" value="Unassembled WGS sequence"/>
</dbReference>
<name>A0A939GEQ1_9BACT</name>
<dbReference type="SUPFAM" id="SSF69318">
    <property type="entry name" value="Integrin alpha N-terminal domain"/>
    <property type="match status" value="2"/>
</dbReference>
<evidence type="ECO:0000313" key="6">
    <source>
        <dbReference type="EMBL" id="MBO0936976.1"/>
    </source>
</evidence>
<keyword evidence="7" id="KW-1185">Reference proteome</keyword>
<keyword evidence="3" id="KW-0325">Glycoprotein</keyword>
<dbReference type="InterPro" id="IPR013517">
    <property type="entry name" value="FG-GAP"/>
</dbReference>
<keyword evidence="2" id="KW-0677">Repeat</keyword>
<dbReference type="Pfam" id="PF07593">
    <property type="entry name" value="UnbV_ASPIC"/>
    <property type="match status" value="1"/>
</dbReference>
<evidence type="ECO:0000256" key="3">
    <source>
        <dbReference type="ARBA" id="ARBA00023180"/>
    </source>
</evidence>
<dbReference type="InterPro" id="IPR028994">
    <property type="entry name" value="Integrin_alpha_N"/>
</dbReference>
<dbReference type="InterPro" id="IPR013519">
    <property type="entry name" value="Int_alpha_beta-p"/>
</dbReference>
<dbReference type="SMART" id="SM00191">
    <property type="entry name" value="Int_alpha"/>
    <property type="match status" value="4"/>
</dbReference>
<evidence type="ECO:0000259" key="5">
    <source>
        <dbReference type="Pfam" id="PF07593"/>
    </source>
</evidence>
<dbReference type="AlphaFoldDB" id="A0A939GEQ1"/>
<evidence type="ECO:0000256" key="4">
    <source>
        <dbReference type="SAM" id="MobiDB-lite"/>
    </source>
</evidence>
<feature type="region of interest" description="Disordered" evidence="4">
    <location>
        <begin position="609"/>
        <end position="645"/>
    </location>
</feature>
<dbReference type="PANTHER" id="PTHR16026">
    <property type="entry name" value="CARTILAGE ACIDIC PROTEIN 1"/>
    <property type="match status" value="1"/>
</dbReference>
<organism evidence="6 7">
    <name type="scientific">Fibrella rubiginis</name>
    <dbReference type="NCBI Taxonomy" id="2817060"/>
    <lineage>
        <taxon>Bacteria</taxon>
        <taxon>Pseudomonadati</taxon>
        <taxon>Bacteroidota</taxon>
        <taxon>Cytophagia</taxon>
        <taxon>Cytophagales</taxon>
        <taxon>Spirosomataceae</taxon>
        <taxon>Fibrella</taxon>
    </lineage>
</organism>
<protein>
    <submittedName>
        <fullName evidence="6">VCBS repeat-containing protein</fullName>
    </submittedName>
</protein>
<dbReference type="RefSeq" id="WP_207364531.1">
    <property type="nucleotide sequence ID" value="NZ_JAFMYV010000004.1"/>
</dbReference>
<feature type="compositionally biased region" description="Low complexity" evidence="4">
    <location>
        <begin position="629"/>
        <end position="645"/>
    </location>
</feature>
<gene>
    <name evidence="6" type="ORF">J2I47_10510</name>
</gene>
<evidence type="ECO:0000256" key="1">
    <source>
        <dbReference type="ARBA" id="ARBA00022729"/>
    </source>
</evidence>
<comment type="caution">
    <text evidence="6">The sequence shown here is derived from an EMBL/GenBank/DDBJ whole genome shotgun (WGS) entry which is preliminary data.</text>
</comment>
<dbReference type="EMBL" id="JAFMYV010000004">
    <property type="protein sequence ID" value="MBO0936976.1"/>
    <property type="molecule type" value="Genomic_DNA"/>
</dbReference>
<dbReference type="PANTHER" id="PTHR16026:SF0">
    <property type="entry name" value="CARTILAGE ACIDIC PROTEIN 1"/>
    <property type="match status" value="1"/>
</dbReference>
<evidence type="ECO:0000313" key="7">
    <source>
        <dbReference type="Proteomes" id="UP000664034"/>
    </source>
</evidence>
<dbReference type="InterPro" id="IPR011519">
    <property type="entry name" value="UnbV_ASPIC"/>
</dbReference>